<name>A0A5C8V6A8_9FLAO</name>
<proteinExistence type="predicted"/>
<organism evidence="1 2">
    <name type="scientific">Flagellimonas hymeniacidonis</name>
    <dbReference type="NCBI Taxonomy" id="2603628"/>
    <lineage>
        <taxon>Bacteria</taxon>
        <taxon>Pseudomonadati</taxon>
        <taxon>Bacteroidota</taxon>
        <taxon>Flavobacteriia</taxon>
        <taxon>Flavobacteriales</taxon>
        <taxon>Flavobacteriaceae</taxon>
        <taxon>Flagellimonas</taxon>
    </lineage>
</organism>
<dbReference type="EMBL" id="VRUR01000001">
    <property type="protein sequence ID" value="TXN37624.1"/>
    <property type="molecule type" value="Genomic_DNA"/>
</dbReference>
<dbReference type="SUPFAM" id="SSF53756">
    <property type="entry name" value="UDP-Glycosyltransferase/glycogen phosphorylase"/>
    <property type="match status" value="1"/>
</dbReference>
<dbReference type="Proteomes" id="UP000321456">
    <property type="component" value="Unassembled WGS sequence"/>
</dbReference>
<evidence type="ECO:0000313" key="2">
    <source>
        <dbReference type="Proteomes" id="UP000321456"/>
    </source>
</evidence>
<keyword evidence="1" id="KW-0808">Transferase</keyword>
<dbReference type="AlphaFoldDB" id="A0A5C8V6A8"/>
<gene>
    <name evidence="1" type="ORF">FVB32_04870</name>
</gene>
<reference evidence="1 2" key="1">
    <citation type="submission" date="2019-08" db="EMBL/GenBank/DDBJ databases">
        <title>Professor.</title>
        <authorList>
            <person name="Park J.S."/>
        </authorList>
    </citation>
    <scope>NUCLEOTIDE SEQUENCE [LARGE SCALE GENOMIC DNA]</scope>
    <source>
        <strain evidence="1 2">176CP5-101</strain>
    </source>
</reference>
<protein>
    <submittedName>
        <fullName evidence="1">Glycosyltransferase family 4 protein</fullName>
    </submittedName>
</protein>
<dbReference type="Gene3D" id="3.40.50.2000">
    <property type="entry name" value="Glycogen Phosphorylase B"/>
    <property type="match status" value="1"/>
</dbReference>
<dbReference type="RefSeq" id="WP_147741723.1">
    <property type="nucleotide sequence ID" value="NZ_VRUR01000001.1"/>
</dbReference>
<evidence type="ECO:0000313" key="1">
    <source>
        <dbReference type="EMBL" id="TXN37624.1"/>
    </source>
</evidence>
<sequence>MDEGFQVSAASFTRKYHKGRLPSCEVAILGEIEHGNFLMRAIKMIKALPKLRSQVKEADIIYAFGVDMGLLCIISAIGLLKHVAVEIGDIRSAQVQKNLKGRLVRILDKYIVSNCKLMIATSIKFVEEYYQKNLKVKTKTIILENKLERQQSDRQQKTKTGFLEHNIVIIGYFGLLRCSKSIRVLTRLASNYPNNIKLFVAGYSLVDDAKFAKLISLKNVEYFGEYKSPGNLFEIYSKVDLVWSVYPFPNVGELNWKWARTNRFYESCYFRKPMIALEGSADGDIVREHKIGFTVEDVSEDEIVRCVWENSHENFELYQQNIFNLPEEVYLYTQEGKQLKEALIHMANN</sequence>
<accession>A0A5C8V6A8</accession>
<dbReference type="GO" id="GO:0016740">
    <property type="term" value="F:transferase activity"/>
    <property type="evidence" value="ECO:0007669"/>
    <property type="project" value="UniProtKB-KW"/>
</dbReference>
<comment type="caution">
    <text evidence="1">The sequence shown here is derived from an EMBL/GenBank/DDBJ whole genome shotgun (WGS) entry which is preliminary data.</text>
</comment>
<keyword evidence="2" id="KW-1185">Reference proteome</keyword>